<dbReference type="PRINTS" id="PR00347">
    <property type="entry name" value="THAUMATIN"/>
</dbReference>
<evidence type="ECO:0000313" key="5">
    <source>
        <dbReference type="EMBL" id="KAG5524996.1"/>
    </source>
</evidence>
<dbReference type="CDD" id="cd18809">
    <property type="entry name" value="SF1_C_RecD"/>
    <property type="match status" value="1"/>
</dbReference>
<feature type="domain" description="DNA helicase Pif1-like 2B" evidence="4">
    <location>
        <begin position="551"/>
        <end position="596"/>
    </location>
</feature>
<keyword evidence="2" id="KW-1015">Disulfide bond</keyword>
<dbReference type="FunFam" id="3.40.50.300:FF:002884">
    <property type="entry name" value="ATP-dependent DNA helicase"/>
    <property type="match status" value="1"/>
</dbReference>
<accession>A0AAV6I8G9</accession>
<comment type="similarity">
    <text evidence="1">Belongs to the thaumatin family.</text>
</comment>
<dbReference type="FunFam" id="2.60.110.10:FF:000002">
    <property type="entry name" value="Thaumatin-like protein 1a"/>
    <property type="match status" value="1"/>
</dbReference>
<dbReference type="InterPro" id="IPR001938">
    <property type="entry name" value="Thaumatin"/>
</dbReference>
<dbReference type="SMART" id="SM00205">
    <property type="entry name" value="THN"/>
    <property type="match status" value="1"/>
</dbReference>
<dbReference type="InterPro" id="IPR049163">
    <property type="entry name" value="Pif1-like_2B_dom"/>
</dbReference>
<dbReference type="SUPFAM" id="SSF49870">
    <property type="entry name" value="Osmotin, thaumatin-like protein"/>
    <property type="match status" value="1"/>
</dbReference>
<dbReference type="Gene3D" id="2.60.110.10">
    <property type="entry name" value="Thaumatin"/>
    <property type="match status" value="1"/>
</dbReference>
<evidence type="ECO:0000259" key="4">
    <source>
        <dbReference type="Pfam" id="PF21530"/>
    </source>
</evidence>
<dbReference type="Pfam" id="PF00314">
    <property type="entry name" value="Thaumatin"/>
    <property type="match status" value="1"/>
</dbReference>
<dbReference type="PANTHER" id="PTHR31048">
    <property type="entry name" value="OS03G0233200 PROTEIN"/>
    <property type="match status" value="1"/>
</dbReference>
<dbReference type="PROSITE" id="PS51367">
    <property type="entry name" value="THAUMATIN_2"/>
    <property type="match status" value="1"/>
</dbReference>
<feature type="region of interest" description="Disordered" evidence="3">
    <location>
        <begin position="359"/>
        <end position="383"/>
    </location>
</feature>
<evidence type="ECO:0000256" key="1">
    <source>
        <dbReference type="ARBA" id="ARBA00010607"/>
    </source>
</evidence>
<evidence type="ECO:0000256" key="2">
    <source>
        <dbReference type="ARBA" id="ARBA00023157"/>
    </source>
</evidence>
<keyword evidence="6" id="KW-1185">Reference proteome</keyword>
<reference evidence="5" key="1">
    <citation type="submission" date="2020-08" db="EMBL/GenBank/DDBJ databases">
        <title>Plant Genome Project.</title>
        <authorList>
            <person name="Zhang R.-G."/>
        </authorList>
    </citation>
    <scope>NUCLEOTIDE SEQUENCE</scope>
    <source>
        <strain evidence="5">WSP0</strain>
        <tissue evidence="5">Leaf</tissue>
    </source>
</reference>
<dbReference type="CDD" id="cd09218">
    <property type="entry name" value="TLP-PA"/>
    <property type="match status" value="1"/>
</dbReference>
<dbReference type="InterPro" id="IPR037176">
    <property type="entry name" value="Osmotin/thaumatin-like_sf"/>
</dbReference>
<feature type="region of interest" description="Disordered" evidence="3">
    <location>
        <begin position="271"/>
        <end position="305"/>
    </location>
</feature>
<evidence type="ECO:0000256" key="3">
    <source>
        <dbReference type="SAM" id="MobiDB-lite"/>
    </source>
</evidence>
<dbReference type="EMBL" id="JACTNZ010000011">
    <property type="protein sequence ID" value="KAG5524996.1"/>
    <property type="molecule type" value="Genomic_DNA"/>
</dbReference>
<name>A0AAV6I8G9_9ERIC</name>
<sequence length="709" mass="78934">MSESARIFTLINDCKETIWPGITPGENFNGGGIELKPAQSIVFTAPVGWVGRIWARTGCNFDKNGNGTCQTASCGSSLKCTASGKPPASLAEFTLAAVDYYDVSLVDGFNIPLVVTPLNGRGNCSIAGCDRDLRTSCPSELAVKSGGKTVACRSACDVFDTDEYCCRGVFGNPITCHDTYYSRIFKAACPTAYSYAYDDPTSIFTCSGTDYVVTFCSARIRILTFTYHNNFEVKWRRTSLVLPFGAQSGKEISKSTLAQRARRERERILKQSTAQLSEQRLPRGKENSQPQVGKEISKSTLAQRARREREQILKQSITRQSEQHLLGDTRTQPLHEINIGIARDEHGANIGNNVRIREDSQRADTTAHARQKSSYADKGKGLPTYAMEKDTSLVEPLRDRNVGVEIHEERNVNIIRVREVPNSNIISKKAMAQRARREREINLKQGYSYQSGQRSQVEQTNECLQPIPHANSPLTPTRRPLNCFGQGSIVTQPIEKRQRVAQTSTSSSFMPNTTSTLNIIFPGNRYTYLAADKMSEDDGMDRSITNRYPNEYLNSLDPTGLPPFKLELKVGCPIILLRNIAPKDGLCNGTRMMVVRCGSRIIEVKILTGEQFGKLAFIPRISLSPSSSDFPFHMTRRQFPVRLAYAMTINKSQGQSVKFVGVDLRTPVFSHGQLYVALSRCTSFDRITVLLLEEETNSTTNIVYPEVLL</sequence>
<dbReference type="SUPFAM" id="SSF52540">
    <property type="entry name" value="P-loop containing nucleoside triphosphate hydrolases"/>
    <property type="match status" value="1"/>
</dbReference>
<evidence type="ECO:0000313" key="6">
    <source>
        <dbReference type="Proteomes" id="UP000823749"/>
    </source>
</evidence>
<gene>
    <name evidence="5" type="ORF">RHGRI_031619</name>
</gene>
<organism evidence="5 6">
    <name type="scientific">Rhododendron griersonianum</name>
    <dbReference type="NCBI Taxonomy" id="479676"/>
    <lineage>
        <taxon>Eukaryota</taxon>
        <taxon>Viridiplantae</taxon>
        <taxon>Streptophyta</taxon>
        <taxon>Embryophyta</taxon>
        <taxon>Tracheophyta</taxon>
        <taxon>Spermatophyta</taxon>
        <taxon>Magnoliopsida</taxon>
        <taxon>eudicotyledons</taxon>
        <taxon>Gunneridae</taxon>
        <taxon>Pentapetalae</taxon>
        <taxon>asterids</taxon>
        <taxon>Ericales</taxon>
        <taxon>Ericaceae</taxon>
        <taxon>Ericoideae</taxon>
        <taxon>Rhodoreae</taxon>
        <taxon>Rhododendron</taxon>
    </lineage>
</organism>
<proteinExistence type="inferred from homology"/>
<protein>
    <recommendedName>
        <fullName evidence="4">DNA helicase Pif1-like 2B domain-containing protein</fullName>
    </recommendedName>
</protein>
<dbReference type="Proteomes" id="UP000823749">
    <property type="component" value="Chromosome 11"/>
</dbReference>
<dbReference type="Pfam" id="PF21530">
    <property type="entry name" value="Pif1_2B_dom"/>
    <property type="match status" value="1"/>
</dbReference>
<comment type="caution">
    <text evidence="5">The sequence shown here is derived from an EMBL/GenBank/DDBJ whole genome shotgun (WGS) entry which is preliminary data.</text>
</comment>
<dbReference type="AlphaFoldDB" id="A0AAV6I8G9"/>
<dbReference type="InterPro" id="IPR027417">
    <property type="entry name" value="P-loop_NTPase"/>
</dbReference>